<dbReference type="AlphaFoldDB" id="D4E6E5"/>
<protein>
    <submittedName>
        <fullName evidence="1">Uncharacterized protein</fullName>
    </submittedName>
</protein>
<reference evidence="1 2" key="1">
    <citation type="submission" date="2010-01" db="EMBL/GenBank/DDBJ databases">
        <authorList>
            <person name="Muzny D."/>
            <person name="Qin X."/>
            <person name="Deng J."/>
            <person name="Jiang H."/>
            <person name="Liu Y."/>
            <person name="Qu J."/>
            <person name="Song X.-Z."/>
            <person name="Zhang L."/>
            <person name="Thornton R."/>
            <person name="Coyle M."/>
            <person name="Francisco L."/>
            <person name="Jackson L."/>
            <person name="Javaid M."/>
            <person name="Korchina V."/>
            <person name="Kovar C."/>
            <person name="Mata R."/>
            <person name="Mathew T."/>
            <person name="Ngo R."/>
            <person name="Nguyen L."/>
            <person name="Nguyen N."/>
            <person name="Okwuonu G."/>
            <person name="Ongeri F."/>
            <person name="Pham C."/>
            <person name="Simmons D."/>
            <person name="Wilczek-Boney K."/>
            <person name="Hale W."/>
            <person name="Jakkamsetti A."/>
            <person name="Pham P."/>
            <person name="Ruth R."/>
            <person name="San Lucas F."/>
            <person name="Warren J."/>
            <person name="Zhang J."/>
            <person name="Zhao Z."/>
            <person name="Zhou C."/>
            <person name="Zhu D."/>
            <person name="Lee S."/>
            <person name="Bess C."/>
            <person name="Blankenburg K."/>
            <person name="Forbes L."/>
            <person name="Fu Q."/>
            <person name="Gubbala S."/>
            <person name="Hirani K."/>
            <person name="Jayaseelan J.C."/>
            <person name="Lara F."/>
            <person name="Munidasa M."/>
            <person name="Palculict T."/>
            <person name="Patil S."/>
            <person name="Pu L.-L."/>
            <person name="Saada N."/>
            <person name="Tang L."/>
            <person name="Weissenberger G."/>
            <person name="Zhu Y."/>
            <person name="Hemphill L."/>
            <person name="Shang Y."/>
            <person name="Youmans B."/>
            <person name="Ayvaz T."/>
            <person name="Ross M."/>
            <person name="Santibanez J."/>
            <person name="Aqrawi P."/>
            <person name="Gross S."/>
            <person name="Joshi V."/>
            <person name="Fowler G."/>
            <person name="Nazareth L."/>
            <person name="Reid J."/>
            <person name="Worley K."/>
            <person name="Petrosino J."/>
            <person name="Highlander S."/>
            <person name="Gibbs R."/>
        </authorList>
    </citation>
    <scope>NUCLEOTIDE SEQUENCE [LARGE SCALE GENOMIC DNA]</scope>
    <source>
        <strain evidence="1 2">DSM 4582</strain>
    </source>
</reference>
<evidence type="ECO:0000313" key="2">
    <source>
        <dbReference type="Proteomes" id="UP000005723"/>
    </source>
</evidence>
<gene>
    <name evidence="1" type="ORF">HMPREF0758_3745</name>
</gene>
<accession>D4E6E5</accession>
<name>D4E6E5_SEROD</name>
<dbReference type="Proteomes" id="UP000005723">
    <property type="component" value="Unassembled WGS sequence"/>
</dbReference>
<comment type="caution">
    <text evidence="1">The sequence shown here is derived from an EMBL/GenBank/DDBJ whole genome shotgun (WGS) entry which is preliminary data.</text>
</comment>
<organism evidence="1 2">
    <name type="scientific">Serratia odorifera DSM 4582</name>
    <dbReference type="NCBI Taxonomy" id="667129"/>
    <lineage>
        <taxon>Bacteria</taxon>
        <taxon>Pseudomonadati</taxon>
        <taxon>Pseudomonadota</taxon>
        <taxon>Gammaproteobacteria</taxon>
        <taxon>Enterobacterales</taxon>
        <taxon>Yersiniaceae</taxon>
        <taxon>Serratia</taxon>
    </lineage>
</organism>
<dbReference type="HOGENOM" id="CLU_2304077_0_0_6"/>
<proteinExistence type="predicted"/>
<sequence length="100" mass="11488">MFYMEQVAILNDTDYHYQVQHMEITTQKGTNMNQITLLLIFIGTMAPGYAEPIKKSIETPKAILKIEDFLPAKERWTLSSGINILNKSNENGRSGYRLLH</sequence>
<dbReference type="EMBL" id="ADBY01000052">
    <property type="protein sequence ID" value="EFE94511.1"/>
    <property type="molecule type" value="Genomic_DNA"/>
</dbReference>
<keyword evidence="2" id="KW-1185">Reference proteome</keyword>
<evidence type="ECO:0000313" key="1">
    <source>
        <dbReference type="EMBL" id="EFE94511.1"/>
    </source>
</evidence>